<dbReference type="RefSeq" id="WP_005027926.1">
    <property type="nucleotide sequence ID" value="NZ_KE150238.1"/>
</dbReference>
<dbReference type="EMBL" id="ADCP02000001">
    <property type="protein sequence ID" value="EFV44062.1"/>
    <property type="molecule type" value="Genomic_DNA"/>
</dbReference>
<evidence type="ECO:0000313" key="2">
    <source>
        <dbReference type="EMBL" id="EFV44062.1"/>
    </source>
</evidence>
<keyword evidence="3" id="KW-1185">Reference proteome</keyword>
<organism evidence="2 3">
    <name type="scientific">Bilophila wadsworthia (strain 3_1_6)</name>
    <dbReference type="NCBI Taxonomy" id="563192"/>
    <lineage>
        <taxon>Bacteria</taxon>
        <taxon>Pseudomonadati</taxon>
        <taxon>Thermodesulfobacteriota</taxon>
        <taxon>Desulfovibrionia</taxon>
        <taxon>Desulfovibrionales</taxon>
        <taxon>Desulfovibrionaceae</taxon>
        <taxon>Bilophila</taxon>
    </lineage>
</organism>
<evidence type="ECO:0000256" key="1">
    <source>
        <dbReference type="SAM" id="Coils"/>
    </source>
</evidence>
<dbReference type="GeneID" id="78085267"/>
<comment type="caution">
    <text evidence="2">The sequence shown here is derived from an EMBL/GenBank/DDBJ whole genome shotgun (WGS) entry which is preliminary data.</text>
</comment>
<dbReference type="Proteomes" id="UP000006034">
    <property type="component" value="Unassembled WGS sequence"/>
</dbReference>
<protein>
    <submittedName>
        <fullName evidence="2">Uncharacterized protein</fullName>
    </submittedName>
</protein>
<dbReference type="STRING" id="563192.HMPREF0179_02127"/>
<reference evidence="2 3" key="2">
    <citation type="submission" date="2013-04" db="EMBL/GenBank/DDBJ databases">
        <title>The Genome Sequence of Bilophila wadsworthia 3_1_6.</title>
        <authorList>
            <consortium name="The Broad Institute Genomics Platform"/>
            <person name="Earl A."/>
            <person name="Ward D."/>
            <person name="Feldgarden M."/>
            <person name="Gevers D."/>
            <person name="Sibley C."/>
            <person name="Strauss J."/>
            <person name="Allen-Vercoe E."/>
            <person name="Walker B."/>
            <person name="Young S."/>
            <person name="Zeng Q."/>
            <person name="Gargeya S."/>
            <person name="Fitzgerald M."/>
            <person name="Haas B."/>
            <person name="Abouelleil A."/>
            <person name="Allen A.W."/>
            <person name="Alvarado L."/>
            <person name="Arachchi H.M."/>
            <person name="Berlin A.M."/>
            <person name="Chapman S.B."/>
            <person name="Gainer-Dewar J."/>
            <person name="Goldberg J."/>
            <person name="Griggs A."/>
            <person name="Gujja S."/>
            <person name="Hansen M."/>
            <person name="Howarth C."/>
            <person name="Imamovic A."/>
            <person name="Ireland A."/>
            <person name="Larimer J."/>
            <person name="McCowan C."/>
            <person name="Murphy C."/>
            <person name="Pearson M."/>
            <person name="Poon T.W."/>
            <person name="Priest M."/>
            <person name="Roberts A."/>
            <person name="Saif S."/>
            <person name="Shea T."/>
            <person name="Sisk P."/>
            <person name="Sykes S."/>
            <person name="Wortman J."/>
            <person name="Nusbaum C."/>
            <person name="Birren B."/>
        </authorList>
    </citation>
    <scope>NUCLEOTIDE SEQUENCE [LARGE SCALE GENOMIC DNA]</scope>
    <source>
        <strain evidence="2 3">3_1_6</strain>
    </source>
</reference>
<name>E5Y7G2_BILW3</name>
<accession>E5Y7G2</accession>
<dbReference type="HOGENOM" id="CLU_695728_0_0_7"/>
<reference evidence="2 3" key="1">
    <citation type="submission" date="2010-10" db="EMBL/GenBank/DDBJ databases">
        <authorList>
            <consortium name="The Broad Institute Genome Sequencing Platform"/>
            <person name="Ward D."/>
            <person name="Earl A."/>
            <person name="Feldgarden M."/>
            <person name="Young S.K."/>
            <person name="Gargeya S."/>
            <person name="Zeng Q."/>
            <person name="Alvarado L."/>
            <person name="Berlin A."/>
            <person name="Bochicchio J."/>
            <person name="Chapman S.B."/>
            <person name="Chen Z."/>
            <person name="Freedman E."/>
            <person name="Gellesch M."/>
            <person name="Goldberg J."/>
            <person name="Griggs A."/>
            <person name="Gujja S."/>
            <person name="Heilman E."/>
            <person name="Heiman D."/>
            <person name="Howarth C."/>
            <person name="Mehta T."/>
            <person name="Neiman D."/>
            <person name="Pearson M."/>
            <person name="Roberts A."/>
            <person name="Saif S."/>
            <person name="Shea T."/>
            <person name="Shenoy N."/>
            <person name="Sisk P."/>
            <person name="Stolte C."/>
            <person name="Sykes S."/>
            <person name="White J."/>
            <person name="Yandava C."/>
            <person name="Allen-Vercoe E."/>
            <person name="Sibley C."/>
            <person name="Ambrose C.E."/>
            <person name="Strauss J."/>
            <person name="Daigneault M."/>
            <person name="Haas B."/>
            <person name="Nusbaum C."/>
            <person name="Birren B."/>
        </authorList>
    </citation>
    <scope>NUCLEOTIDE SEQUENCE [LARGE SCALE GENOMIC DNA]</scope>
    <source>
        <strain evidence="2 3">3_1_6</strain>
    </source>
</reference>
<evidence type="ECO:0000313" key="3">
    <source>
        <dbReference type="Proteomes" id="UP000006034"/>
    </source>
</evidence>
<proteinExistence type="predicted"/>
<keyword evidence="1" id="KW-0175">Coiled coil</keyword>
<dbReference type="eggNOG" id="COG3941">
    <property type="taxonomic scope" value="Bacteria"/>
</dbReference>
<gene>
    <name evidence="2" type="ORF">HMPREF0179_02127</name>
</gene>
<dbReference type="AlphaFoldDB" id="E5Y7G2"/>
<sequence>MGHGGYTLELSLKDSISAGLKDMGRALSNVRELVGSLRADVSALNKESGQAVSGLDLGKLAEGAADQLEGLSKGALQELDAAFRDSGKTMADYYAERRRQAGETADMERENASEQAERMAQELEARKDAYQAELEAFVAHGQNWAEAQQAQADREVSIKAEQADREKAIDAQRLEGALSLAGGMADAMKQVYESGLAQSKGVYQLYQALAIAEATISTYKAAQAAYAQGMEWGGPVVGAIMAATAVAAGMARVAAIKSTPLKGFAFGGLIGGQDKGERADNVLIRATPGEYMLDRPTVRHYGVSALEALRRRSVPRELLEPFASPRLPASGGKRTAYALGGEIGNGSLTEGGKASGNEGLTVINVMDFQREFDRALASTRGRRVLINILGEEGIAS</sequence>
<feature type="coiled-coil region" evidence="1">
    <location>
        <begin position="109"/>
        <end position="140"/>
    </location>
</feature>